<organism evidence="2 3">
    <name type="scientific">Phytophthora fragariaefolia</name>
    <dbReference type="NCBI Taxonomy" id="1490495"/>
    <lineage>
        <taxon>Eukaryota</taxon>
        <taxon>Sar</taxon>
        <taxon>Stramenopiles</taxon>
        <taxon>Oomycota</taxon>
        <taxon>Peronosporomycetes</taxon>
        <taxon>Peronosporales</taxon>
        <taxon>Peronosporaceae</taxon>
        <taxon>Phytophthora</taxon>
    </lineage>
</organism>
<comment type="caution">
    <text evidence="2">The sequence shown here is derived from an EMBL/GenBank/DDBJ whole genome shotgun (WGS) entry which is preliminary data.</text>
</comment>
<dbReference type="AlphaFoldDB" id="A0A9W6XKQ0"/>
<accession>A0A9W6XKQ0</accession>
<dbReference type="EMBL" id="BSXT01001243">
    <property type="protein sequence ID" value="GMF40395.1"/>
    <property type="molecule type" value="Genomic_DNA"/>
</dbReference>
<proteinExistence type="predicted"/>
<keyword evidence="3" id="KW-1185">Reference proteome</keyword>
<evidence type="ECO:0000256" key="1">
    <source>
        <dbReference type="SAM" id="MobiDB-lite"/>
    </source>
</evidence>
<evidence type="ECO:0000313" key="2">
    <source>
        <dbReference type="EMBL" id="GMF40395.1"/>
    </source>
</evidence>
<protein>
    <submittedName>
        <fullName evidence="2">Unnamed protein product</fullName>
    </submittedName>
</protein>
<sequence length="117" mass="13060">MVQPKTRLGWHLLIVTLHLSHEPRNSTDTSVGSPSRCIPSTRRGGLDVRKHVIAPSFDALRMMRGLEQLVFCEKYMKAPSGGLEGEAAWAVRSSRFEHSEYFENSESAKLQTTTTGT</sequence>
<dbReference type="Proteomes" id="UP001165121">
    <property type="component" value="Unassembled WGS sequence"/>
</dbReference>
<reference evidence="2" key="1">
    <citation type="submission" date="2023-04" db="EMBL/GenBank/DDBJ databases">
        <title>Phytophthora fragariaefolia NBRC 109709.</title>
        <authorList>
            <person name="Ichikawa N."/>
            <person name="Sato H."/>
            <person name="Tonouchi N."/>
        </authorList>
    </citation>
    <scope>NUCLEOTIDE SEQUENCE</scope>
    <source>
        <strain evidence="2">NBRC 109709</strain>
    </source>
</reference>
<feature type="region of interest" description="Disordered" evidence="1">
    <location>
        <begin position="23"/>
        <end position="43"/>
    </location>
</feature>
<name>A0A9W6XKQ0_9STRA</name>
<evidence type="ECO:0000313" key="3">
    <source>
        <dbReference type="Proteomes" id="UP001165121"/>
    </source>
</evidence>
<gene>
    <name evidence="2" type="ORF">Pfra01_001239300</name>
</gene>